<dbReference type="PROSITE" id="PS50011">
    <property type="entry name" value="PROTEIN_KINASE_DOM"/>
    <property type="match status" value="1"/>
</dbReference>
<dbReference type="SUPFAM" id="SSF56112">
    <property type="entry name" value="Protein kinase-like (PK-like)"/>
    <property type="match status" value="1"/>
</dbReference>
<dbReference type="GO" id="GO:0004672">
    <property type="term" value="F:protein kinase activity"/>
    <property type="evidence" value="ECO:0007669"/>
    <property type="project" value="InterPro"/>
</dbReference>
<feature type="domain" description="Protein kinase" evidence="2">
    <location>
        <begin position="52"/>
        <end position="119"/>
    </location>
</feature>
<organism evidence="3 4">
    <name type="scientific">Takifugu rubripes</name>
    <name type="common">Japanese pufferfish</name>
    <name type="synonym">Fugu rubripes</name>
    <dbReference type="NCBI Taxonomy" id="31033"/>
    <lineage>
        <taxon>Eukaryota</taxon>
        <taxon>Metazoa</taxon>
        <taxon>Chordata</taxon>
        <taxon>Craniata</taxon>
        <taxon>Vertebrata</taxon>
        <taxon>Euteleostomi</taxon>
        <taxon>Actinopterygii</taxon>
        <taxon>Neopterygii</taxon>
        <taxon>Teleostei</taxon>
        <taxon>Neoteleostei</taxon>
        <taxon>Acanthomorphata</taxon>
        <taxon>Eupercaria</taxon>
        <taxon>Tetraodontiformes</taxon>
        <taxon>Tetradontoidea</taxon>
        <taxon>Tetraodontidae</taxon>
        <taxon>Takifugu</taxon>
    </lineage>
</organism>
<proteinExistence type="predicted"/>
<reference evidence="3" key="3">
    <citation type="submission" date="2025-09" db="UniProtKB">
        <authorList>
            <consortium name="Ensembl"/>
        </authorList>
    </citation>
    <scope>IDENTIFICATION</scope>
</reference>
<dbReference type="Proteomes" id="UP000005226">
    <property type="component" value="Chromosome 16"/>
</dbReference>
<reference evidence="3" key="2">
    <citation type="submission" date="2025-08" db="UniProtKB">
        <authorList>
            <consortium name="Ensembl"/>
        </authorList>
    </citation>
    <scope>IDENTIFICATION</scope>
</reference>
<dbReference type="PROSITE" id="PS00107">
    <property type="entry name" value="PROTEIN_KINASE_ATP"/>
    <property type="match status" value="1"/>
</dbReference>
<dbReference type="GO" id="GO:0005524">
    <property type="term" value="F:ATP binding"/>
    <property type="evidence" value="ECO:0007669"/>
    <property type="project" value="UniProtKB-UniRule"/>
</dbReference>
<keyword evidence="1" id="KW-0067">ATP-binding</keyword>
<evidence type="ECO:0000313" key="3">
    <source>
        <dbReference type="Ensembl" id="ENSTRUP00000063241.1"/>
    </source>
</evidence>
<accession>A0A674MQ41</accession>
<dbReference type="InterPro" id="IPR011009">
    <property type="entry name" value="Kinase-like_dom_sf"/>
</dbReference>
<protein>
    <recommendedName>
        <fullName evidence="2">Protein kinase domain-containing protein</fullName>
    </recommendedName>
</protein>
<evidence type="ECO:0000259" key="2">
    <source>
        <dbReference type="PROSITE" id="PS50011"/>
    </source>
</evidence>
<name>A0A674MQ41_TAKRU</name>
<feature type="binding site" evidence="1">
    <location>
        <position position="85"/>
    </location>
    <ligand>
        <name>ATP</name>
        <dbReference type="ChEBI" id="CHEBI:30616"/>
    </ligand>
</feature>
<dbReference type="InterPro" id="IPR000719">
    <property type="entry name" value="Prot_kinase_dom"/>
</dbReference>
<dbReference type="Gene3D" id="3.30.200.20">
    <property type="entry name" value="Phosphorylase Kinase, domain 1"/>
    <property type="match status" value="1"/>
</dbReference>
<dbReference type="Ensembl" id="ENSTRUT00000075559.1">
    <property type="protein sequence ID" value="ENSTRUP00000063241.1"/>
    <property type="gene ID" value="ENSTRUG00000031999.1"/>
</dbReference>
<keyword evidence="1" id="KW-0547">Nucleotide-binding</keyword>
<keyword evidence="4" id="KW-1185">Reference proteome</keyword>
<sequence>MSEVVHNVSATKLEIMGYFNGIRAEISGIVYLWIQLLGWLSPLVNGALGSEDKLKSILGEGSFGKVVKCLRLKDNKTVAVKVIKKKGDYYDRVEKEVCNTNFVHICPCMGSAIQVLCYR</sequence>
<dbReference type="InParanoid" id="A0A674MQ41"/>
<reference evidence="3 4" key="1">
    <citation type="journal article" date="2011" name="Genome Biol. Evol.">
        <title>Integration of the genetic map and genome assembly of fugu facilitates insights into distinct features of genome evolution in teleosts and mammals.</title>
        <authorList>
            <person name="Kai W."/>
            <person name="Kikuchi K."/>
            <person name="Tohari S."/>
            <person name="Chew A.K."/>
            <person name="Tay A."/>
            <person name="Fujiwara A."/>
            <person name="Hosoya S."/>
            <person name="Suetake H."/>
            <person name="Naruse K."/>
            <person name="Brenner S."/>
            <person name="Suzuki Y."/>
            <person name="Venkatesh B."/>
        </authorList>
    </citation>
    <scope>NUCLEOTIDE SEQUENCE [LARGE SCALE GENOMIC DNA]</scope>
</reference>
<evidence type="ECO:0000313" key="4">
    <source>
        <dbReference type="Proteomes" id="UP000005226"/>
    </source>
</evidence>
<dbReference type="AlphaFoldDB" id="A0A674MQ41"/>
<dbReference type="InterPro" id="IPR017441">
    <property type="entry name" value="Protein_kinase_ATP_BS"/>
</dbReference>
<evidence type="ECO:0000256" key="1">
    <source>
        <dbReference type="PROSITE-ProRule" id="PRU10141"/>
    </source>
</evidence>